<dbReference type="OrthoDB" id="1523489at2"/>
<dbReference type="Gene3D" id="2.60.120.1440">
    <property type="match status" value="1"/>
</dbReference>
<dbReference type="AlphaFoldDB" id="A0A4U0GUR6"/>
<protein>
    <submittedName>
        <fullName evidence="3">DUF4974 domain-containing protein</fullName>
    </submittedName>
</protein>
<organism evidence="3 4">
    <name type="scientific">Sphingobacterium alkalisoli</name>
    <dbReference type="NCBI Taxonomy" id="1874115"/>
    <lineage>
        <taxon>Bacteria</taxon>
        <taxon>Pseudomonadati</taxon>
        <taxon>Bacteroidota</taxon>
        <taxon>Sphingobacteriia</taxon>
        <taxon>Sphingobacteriales</taxon>
        <taxon>Sphingobacteriaceae</taxon>
        <taxon>Sphingobacterium</taxon>
    </lineage>
</organism>
<feature type="domain" description="Protein FecR C-terminal" evidence="2">
    <location>
        <begin position="274"/>
        <end position="339"/>
    </location>
</feature>
<proteinExistence type="predicted"/>
<name>A0A4U0GUR6_9SPHI</name>
<feature type="domain" description="FecR protein" evidence="1">
    <location>
        <begin position="129"/>
        <end position="227"/>
    </location>
</feature>
<evidence type="ECO:0000313" key="4">
    <source>
        <dbReference type="Proteomes" id="UP000309872"/>
    </source>
</evidence>
<dbReference type="PANTHER" id="PTHR30273:SF2">
    <property type="entry name" value="PROTEIN FECR"/>
    <property type="match status" value="1"/>
</dbReference>
<evidence type="ECO:0000259" key="2">
    <source>
        <dbReference type="Pfam" id="PF16344"/>
    </source>
</evidence>
<dbReference type="GO" id="GO:0016989">
    <property type="term" value="F:sigma factor antagonist activity"/>
    <property type="evidence" value="ECO:0007669"/>
    <property type="project" value="TreeGrafter"/>
</dbReference>
<dbReference type="RefSeq" id="WP_136822550.1">
    <property type="nucleotide sequence ID" value="NZ_BMJX01000007.1"/>
</dbReference>
<evidence type="ECO:0000259" key="1">
    <source>
        <dbReference type="Pfam" id="PF04773"/>
    </source>
</evidence>
<dbReference type="InterPro" id="IPR032508">
    <property type="entry name" value="FecR_C"/>
</dbReference>
<dbReference type="Pfam" id="PF16344">
    <property type="entry name" value="FecR_C"/>
    <property type="match status" value="1"/>
</dbReference>
<reference evidence="3 4" key="1">
    <citation type="submission" date="2019-04" db="EMBL/GenBank/DDBJ databases">
        <title>Sphingobacterium olei sp. nov., isolated from oil-contaminated soil.</title>
        <authorList>
            <person name="Liu B."/>
        </authorList>
    </citation>
    <scope>NUCLEOTIDE SEQUENCE [LARGE SCALE GENOMIC DNA]</scope>
    <source>
        <strain evidence="3 4">Y3L14</strain>
    </source>
</reference>
<dbReference type="Proteomes" id="UP000309872">
    <property type="component" value="Unassembled WGS sequence"/>
</dbReference>
<comment type="caution">
    <text evidence="3">The sequence shown here is derived from an EMBL/GenBank/DDBJ whole genome shotgun (WGS) entry which is preliminary data.</text>
</comment>
<dbReference type="PANTHER" id="PTHR30273">
    <property type="entry name" value="PERIPLASMIC SIGNAL SENSOR AND SIGMA FACTOR ACTIVATOR FECR-RELATED"/>
    <property type="match status" value="1"/>
</dbReference>
<dbReference type="InterPro" id="IPR012373">
    <property type="entry name" value="Ferrdict_sens_TM"/>
</dbReference>
<sequence>MESTFLMYKNFKAVDFFQDEVFSSSAFSSKEDDLLFWHALGDTYPELRLEMETAKKWILLIRKQPIREQSASAEVIWQNIQDKLPIYARRQTRLYRVQTITRWSARIAAVFLAVMLIYEISHLGPKSAKTTFGERREVVLPDESMIDLNSNSKISYVRDWKSDKPREVWLTGEAMFEVKHTAILNRLRENDRFVVHVADLALTVLGTKFNVKERRGRIEVTLFEGSLQITGGNGIEKLLVPGETFVYDQHAKTEQLLKKDVAKVSSWTRGELDIEHANLSNIVEVLEDNYGYKVILTDSNLLEKRLTGTIPVSKVKDILFVIKHTMDVNIQVKDKEITINSK</sequence>
<keyword evidence="4" id="KW-1185">Reference proteome</keyword>
<gene>
    <name evidence="3" type="ORF">FAZ19_20050</name>
</gene>
<accession>A0A4U0GUR6</accession>
<dbReference type="Gene3D" id="3.55.50.30">
    <property type="match status" value="1"/>
</dbReference>
<dbReference type="InterPro" id="IPR006860">
    <property type="entry name" value="FecR"/>
</dbReference>
<dbReference type="EMBL" id="SUKA01000007">
    <property type="protein sequence ID" value="TJY62763.1"/>
    <property type="molecule type" value="Genomic_DNA"/>
</dbReference>
<dbReference type="Pfam" id="PF04773">
    <property type="entry name" value="FecR"/>
    <property type="match status" value="1"/>
</dbReference>
<evidence type="ECO:0000313" key="3">
    <source>
        <dbReference type="EMBL" id="TJY62763.1"/>
    </source>
</evidence>